<feature type="region of interest" description="Disordered" evidence="6">
    <location>
        <begin position="1"/>
        <end position="20"/>
    </location>
</feature>
<dbReference type="PANTHER" id="PTHR12703:SF4">
    <property type="entry name" value="TRANSMEMBRANE PROTEIN 33"/>
    <property type="match status" value="1"/>
</dbReference>
<comment type="similarity">
    <text evidence="2">Belongs to the PER33/POM33 family.</text>
</comment>
<evidence type="ECO:0000256" key="4">
    <source>
        <dbReference type="ARBA" id="ARBA00022989"/>
    </source>
</evidence>
<dbReference type="InterPro" id="IPR051645">
    <property type="entry name" value="PER33/POM33_regulator"/>
</dbReference>
<feature type="transmembrane region" description="Helical" evidence="7">
    <location>
        <begin position="37"/>
        <end position="58"/>
    </location>
</feature>
<keyword evidence="9" id="KW-1185">Reference proteome</keyword>
<sequence>MSNQQSESQTFTSSSTPPQAKGWDVLKQHVIDHKVEVALWTTRVFTILFTCGFFIPVLGNPYNAYYKALMSNAATSALRLHQRIPRVTLSREFLSMLLLEDSCHYLFYSLIFLYVTPVTLVLLPVFLFAVLHSASYSLTLLDRPDVRENAYTRLLISLVEFQSRNILRLVAFTEIFLMPYTVVLIFLGRAGLLTPLIYYHFLTLRYSSRRNPYTRNMFYELRLVMENLANKPGTPAFLRNILLSVVTFASRLAPQQQPAPQQAQ</sequence>
<protein>
    <submittedName>
        <fullName evidence="8">Uncharacterized protein</fullName>
    </submittedName>
</protein>
<comment type="caution">
    <text evidence="8">The sequence shown here is derived from an EMBL/GenBank/DDBJ whole genome shotgun (WGS) entry which is preliminary data.</text>
</comment>
<feature type="compositionally biased region" description="Low complexity" evidence="6">
    <location>
        <begin position="1"/>
        <end position="16"/>
    </location>
</feature>
<evidence type="ECO:0000256" key="2">
    <source>
        <dbReference type="ARBA" id="ARBA00007322"/>
    </source>
</evidence>
<name>A0AAD8ABY3_DIPPU</name>
<keyword evidence="5 7" id="KW-0472">Membrane</keyword>
<reference evidence="8" key="1">
    <citation type="journal article" date="2023" name="IScience">
        <title>Live-bearing cockroach genome reveals convergent evolutionary mechanisms linked to viviparity in insects and beyond.</title>
        <authorList>
            <person name="Fouks B."/>
            <person name="Harrison M.C."/>
            <person name="Mikhailova A.A."/>
            <person name="Marchal E."/>
            <person name="English S."/>
            <person name="Carruthers M."/>
            <person name="Jennings E.C."/>
            <person name="Chiamaka E.L."/>
            <person name="Frigard R.A."/>
            <person name="Pippel M."/>
            <person name="Attardo G.M."/>
            <person name="Benoit J.B."/>
            <person name="Bornberg-Bauer E."/>
            <person name="Tobe S.S."/>
        </authorList>
    </citation>
    <scope>NUCLEOTIDE SEQUENCE</scope>
    <source>
        <strain evidence="8">Stay&amp;Tobe</strain>
    </source>
</reference>
<keyword evidence="4 7" id="KW-1133">Transmembrane helix</keyword>
<dbReference type="Pfam" id="PF03661">
    <property type="entry name" value="TMEM33_Pom33"/>
    <property type="match status" value="1"/>
</dbReference>
<dbReference type="InterPro" id="IPR005344">
    <property type="entry name" value="TMEM33/Pom33"/>
</dbReference>
<comment type="subcellular location">
    <subcellularLocation>
        <location evidence="1">Membrane</location>
        <topology evidence="1">Multi-pass membrane protein</topology>
    </subcellularLocation>
</comment>
<dbReference type="GO" id="GO:0005783">
    <property type="term" value="C:endoplasmic reticulum"/>
    <property type="evidence" value="ECO:0007669"/>
    <property type="project" value="TreeGrafter"/>
</dbReference>
<evidence type="ECO:0000313" key="8">
    <source>
        <dbReference type="EMBL" id="KAJ9595831.1"/>
    </source>
</evidence>
<dbReference type="PANTHER" id="PTHR12703">
    <property type="entry name" value="TRANSMEMBRANE PROTEIN 33"/>
    <property type="match status" value="1"/>
</dbReference>
<feature type="transmembrane region" description="Helical" evidence="7">
    <location>
        <begin position="105"/>
        <end position="131"/>
    </location>
</feature>
<evidence type="ECO:0000256" key="6">
    <source>
        <dbReference type="SAM" id="MobiDB-lite"/>
    </source>
</evidence>
<feature type="transmembrane region" description="Helical" evidence="7">
    <location>
        <begin position="177"/>
        <end position="201"/>
    </location>
</feature>
<dbReference type="GO" id="GO:0016020">
    <property type="term" value="C:membrane"/>
    <property type="evidence" value="ECO:0007669"/>
    <property type="project" value="UniProtKB-SubCell"/>
</dbReference>
<evidence type="ECO:0000256" key="5">
    <source>
        <dbReference type="ARBA" id="ARBA00023136"/>
    </source>
</evidence>
<evidence type="ECO:0000256" key="1">
    <source>
        <dbReference type="ARBA" id="ARBA00004141"/>
    </source>
</evidence>
<gene>
    <name evidence="8" type="ORF">L9F63_012986</name>
</gene>
<evidence type="ECO:0000313" key="9">
    <source>
        <dbReference type="Proteomes" id="UP001233999"/>
    </source>
</evidence>
<keyword evidence="3 7" id="KW-0812">Transmembrane</keyword>
<dbReference type="GO" id="GO:0071786">
    <property type="term" value="P:endoplasmic reticulum tubular network organization"/>
    <property type="evidence" value="ECO:0007669"/>
    <property type="project" value="TreeGrafter"/>
</dbReference>
<dbReference type="EMBL" id="JASPKZ010002311">
    <property type="protein sequence ID" value="KAJ9595831.1"/>
    <property type="molecule type" value="Genomic_DNA"/>
</dbReference>
<evidence type="ECO:0000256" key="3">
    <source>
        <dbReference type="ARBA" id="ARBA00022692"/>
    </source>
</evidence>
<accession>A0AAD8ABY3</accession>
<evidence type="ECO:0000256" key="7">
    <source>
        <dbReference type="SAM" id="Phobius"/>
    </source>
</evidence>
<proteinExistence type="inferred from homology"/>
<dbReference type="Proteomes" id="UP001233999">
    <property type="component" value="Unassembled WGS sequence"/>
</dbReference>
<dbReference type="AlphaFoldDB" id="A0AAD8ABY3"/>
<reference evidence="8" key="2">
    <citation type="submission" date="2023-05" db="EMBL/GenBank/DDBJ databases">
        <authorList>
            <person name="Fouks B."/>
        </authorList>
    </citation>
    <scope>NUCLEOTIDE SEQUENCE</scope>
    <source>
        <strain evidence="8">Stay&amp;Tobe</strain>
        <tissue evidence="8">Testes</tissue>
    </source>
</reference>
<dbReference type="GO" id="GO:0061024">
    <property type="term" value="P:membrane organization"/>
    <property type="evidence" value="ECO:0007669"/>
    <property type="project" value="TreeGrafter"/>
</dbReference>
<organism evidence="8 9">
    <name type="scientific">Diploptera punctata</name>
    <name type="common">Pacific beetle cockroach</name>
    <dbReference type="NCBI Taxonomy" id="6984"/>
    <lineage>
        <taxon>Eukaryota</taxon>
        <taxon>Metazoa</taxon>
        <taxon>Ecdysozoa</taxon>
        <taxon>Arthropoda</taxon>
        <taxon>Hexapoda</taxon>
        <taxon>Insecta</taxon>
        <taxon>Pterygota</taxon>
        <taxon>Neoptera</taxon>
        <taxon>Polyneoptera</taxon>
        <taxon>Dictyoptera</taxon>
        <taxon>Blattodea</taxon>
        <taxon>Blaberoidea</taxon>
        <taxon>Blaberidae</taxon>
        <taxon>Diplopterinae</taxon>
        <taxon>Diploptera</taxon>
    </lineage>
</organism>